<evidence type="ECO:0000259" key="4">
    <source>
        <dbReference type="PROSITE" id="PS50093"/>
    </source>
</evidence>
<dbReference type="Gene3D" id="2.60.120.260">
    <property type="entry name" value="Galactose-binding domain-like"/>
    <property type="match status" value="2"/>
</dbReference>
<dbReference type="Gene3D" id="2.60.120.200">
    <property type="match status" value="1"/>
</dbReference>
<dbReference type="SUPFAM" id="SSF50370">
    <property type="entry name" value="Ricin B-like lectins"/>
    <property type="match status" value="2"/>
</dbReference>
<sequence>MVATVPADATAHSDGKPTPPKPTVKMLTNAPAQAPRPPGTPHLAPGQETKDPDPTAVAGPSQKAKTAEDPYAAKNAAQLAASTKAKATGKAVDVPELTTERSTTKANPDGTFTASTTFFPQRAKVDGAWTPIDTTLAENADGSWTPKATVAGITLSGGGTGPLATLRIGAKTIAMSWPLGALPAPKTAGDHATYPQVLPGVDLRVSADAEGIREVLVVADRKAAANPALASLAFGLEATGVKLSQSGDGVSATDAVTGRAVFTSPAPIMWDSTHSAAKADSLTTSAADQDRQDPADAPGREAHIATMPVRLQGKTAIVTPSQAMIGDAHTTYPLFIDPPVTLGTTYHYAEVYSNAGLTDSVNFDLPTPNGAHGPIVRAGYDSENGGGYVRGIFSFDVGDAMMGEESDMANPNGGGLPEDGSTITDAELKLTSNNNPCNTNGTNTIAVDVDGVNRMDTDHPPTWSQDGPGGSGHYVGATYYAPVWNGPVNLFSGTPSGCPGAGNTIDVKDSTGGRLTNMVTNVWRNWSGHNGDGWCPCTGDGTATFGIKWTTEAPGPQYGSWEVGGYNGGNIPAALVITYVPAPVINQSPTLTPGNGGTAISTNCDQQAALANTGPGSYIPKNISDSVTLNARFFDRDGGEHIQTQYRFQDLNGGTDQYYPGPGFDNYFATIDSSQGGETDFPPQTITAASGLLREGHTYKFFPRAVDSRNSELDSSAYGFSTACLFTIAFKAPDTPTIVSAPDLPPLGSTTAPVIQRVAGEADPTGITIKGATGGVQIDHFDYVFDGDSSRIPKNGPGCGPGNGCVPAGPNTYIGTNNEPAGYTATVTIPVPAGITTLGKNSLWAQAVDKAGNRSGVFQYHFYLPGNPNAVAVPGDVTGNGYPSIVVAAPDPNHSGVENLVAYPGNVDPDVKSYGVEVAPAAAAPDGQSWADTLITHRGAERGVPVDDLFAFNTNTHAMYYYLNSAVFGSPVPVDAFTGGTPTGGAHRVVVTRPACVPAPDNYNCAGYAPDWGNVTQILALGNAAGGKPGTFAGRTNLITVETDNNHSAHVWMFSPAAAGQLTTPILLSYQVSPFNWADADLIAPGPTTSSGLPDLWVRDRKSGTLYQILNKRNAAGVEDPTSLGDEKNATVIGTAGQYSADDKSVLVSAGNPTMTGAQTSVYPSLWAVTQPGGQLTMLAGSSAGPKVDTYAQAGTWPTSGTSWTTSTGATSVNGGTVASSTGPIQFGVNQGNGAYLCMDLFHGDTTPGNYVQGWECNGTAPQVWTIASDATIRYGSASSTSCLTVSILPAPAQHGLPSAAGNYGSNAGNWARSPVVIDHCPAPGAAPQGTQVWAFRTSTTATQALNGHGWFTVYNPASGMNLDNTGCDHGGGVQLSLYWPADVTCQQWQTPAAQGTWLQALGVGLASITGEPATAPTSTPTGQSTPSGTDYLLAATKVGDHYGVDWYVPSSGTYAVWATLATGPGNGQVQVTVDQAQGGGTQLPMSYDTYTAGAGSNQYLFGDVNLTAGMHSFTFGVVGKNAASSGYAIGLDTLSAGPDHGTGPHAALSASAGTPAVPVLAPASIMLDASKSYPGVSQLAANAYAFDFGDGTTVAAGSAATATHTYTANGVYTASVTVTDSLGVSATTSHLVYVSAPPSGLTTSDDTNTAACATTSATATTVASLTPILAATVSPNLSAQFELRDVTDPSAGPPIAIGGAGSVGSTGPSSQLTTPNLVNGHEYAFAARSVDVDGNISPVSGTCYFWAVTSGGQAAPTGAVSLPLDNTFYPASSAQTWAGPVTTLAWANGNLALTRNSDSAVLWASGTSGAGNVLALQNDGNLVVYSSQPTVDSVGWVSGTALWGAAISGLGDTALLLATDGSLTLRNGSAVQWNAPIATHRWPLTDGQGLSAKDTGSPGGAPATLDTVGVSWPTTTYAAFAGSNRAATAGPVLDTTKSFTVAAWVNLAVTGGTQTMLVQQGTTNSAFYLEYNGSTWQFAIPAADVNAPPVTRITSTAPAAVGVWTHLLGTYDAGTGTMKLYVNGVLNATGTVANSIASNGIFAMGRGFAGGVVNNRFKGMMADVRAYQQAVDAQSAGSIYRSTGFTSPQVPNIAGTLISNNTTAGSPRQICVDDANGSLANSTTVIQVYGCNGTWPQAWKFGTDGTVRIMGSNPAAPPNKCLDTGGVNTSGSKVTLFDCQNGNTNQQWNIVPSTNYPGLISLRNPATNMCLDNPFGNTNDGNQIQLYACLDNSNQDFIPPTTSGMRQKAEGESLWGTVSGGTMSIQTGPEYANGGQQFFSNTVAGSTITLNMYVANAGRYAITPQMTKAADYGTVKASVDGVALANTFDGYYAGGITTAQADFGTVNLTPGAHSFTFTVTGTNTASTGNRYNAGIDTLLLQPTAR</sequence>
<keyword evidence="2" id="KW-1015">Disulfide bond</keyword>
<dbReference type="InterPro" id="IPR035986">
    <property type="entry name" value="PKD_dom_sf"/>
</dbReference>
<feature type="compositionally biased region" description="Basic and acidic residues" evidence="3">
    <location>
        <begin position="288"/>
        <end position="299"/>
    </location>
</feature>
<evidence type="ECO:0000256" key="1">
    <source>
        <dbReference type="ARBA" id="ARBA00022729"/>
    </source>
</evidence>
<dbReference type="Gene3D" id="2.80.10.50">
    <property type="match status" value="2"/>
</dbReference>
<dbReference type="SUPFAM" id="SSF49899">
    <property type="entry name" value="Concanavalin A-like lectins/glucanases"/>
    <property type="match status" value="1"/>
</dbReference>
<feature type="region of interest" description="Disordered" evidence="3">
    <location>
        <begin position="1"/>
        <end position="71"/>
    </location>
</feature>
<dbReference type="InterPro" id="IPR001480">
    <property type="entry name" value="Bulb-type_lectin_dom"/>
</dbReference>
<dbReference type="InterPro" id="IPR022409">
    <property type="entry name" value="PKD/Chitinase_dom"/>
</dbReference>
<dbReference type="PROSITE" id="PS50231">
    <property type="entry name" value="RICIN_B_LECTIN"/>
    <property type="match status" value="2"/>
</dbReference>
<gene>
    <name evidence="7" type="ORF">GCM10009838_70570</name>
</gene>
<protein>
    <recommendedName>
        <fullName evidence="9">PKD domain containing protein</fullName>
    </recommendedName>
</protein>
<dbReference type="RefSeq" id="WP_344661510.1">
    <property type="nucleotide sequence ID" value="NZ_BAAAQM010000055.1"/>
</dbReference>
<dbReference type="PROSITE" id="PS51175">
    <property type="entry name" value="CBM6"/>
    <property type="match status" value="1"/>
</dbReference>
<comment type="caution">
    <text evidence="7">The sequence shown here is derived from an EMBL/GenBank/DDBJ whole genome shotgun (WGS) entry which is preliminary data.</text>
</comment>
<dbReference type="InterPro" id="IPR035992">
    <property type="entry name" value="Ricin_B-like_lectins"/>
</dbReference>
<evidence type="ECO:0000256" key="2">
    <source>
        <dbReference type="ARBA" id="ARBA00023157"/>
    </source>
</evidence>
<dbReference type="Pfam" id="PF00652">
    <property type="entry name" value="Ricin_B_lectin"/>
    <property type="match status" value="1"/>
</dbReference>
<dbReference type="PANTHER" id="PTHR46943:SF1">
    <property type="entry name" value="PENTRAXIN-RELATED PROTEIN PTX3"/>
    <property type="match status" value="1"/>
</dbReference>
<dbReference type="Proteomes" id="UP001499854">
    <property type="component" value="Unassembled WGS sequence"/>
</dbReference>
<dbReference type="PANTHER" id="PTHR46943">
    <property type="entry name" value="PENTRAXIN-RELATED PROTEIN PTX3"/>
    <property type="match status" value="1"/>
</dbReference>
<keyword evidence="8" id="KW-1185">Reference proteome</keyword>
<accession>A0ABP5EI41</accession>
<dbReference type="SMART" id="SM00089">
    <property type="entry name" value="PKD"/>
    <property type="match status" value="1"/>
</dbReference>
<dbReference type="InterPro" id="IPR000601">
    <property type="entry name" value="PKD_dom"/>
</dbReference>
<dbReference type="Pfam" id="PF18911">
    <property type="entry name" value="PKD_4"/>
    <property type="match status" value="1"/>
</dbReference>
<evidence type="ECO:0000259" key="6">
    <source>
        <dbReference type="PROSITE" id="PS51175"/>
    </source>
</evidence>
<dbReference type="PROSITE" id="PS50093">
    <property type="entry name" value="PKD"/>
    <property type="match status" value="1"/>
</dbReference>
<proteinExistence type="predicted"/>
<dbReference type="Gene3D" id="2.60.40.10">
    <property type="entry name" value="Immunoglobulins"/>
    <property type="match status" value="1"/>
</dbReference>
<organism evidence="7 8">
    <name type="scientific">Catenulispora subtropica</name>
    <dbReference type="NCBI Taxonomy" id="450798"/>
    <lineage>
        <taxon>Bacteria</taxon>
        <taxon>Bacillati</taxon>
        <taxon>Actinomycetota</taxon>
        <taxon>Actinomycetes</taxon>
        <taxon>Catenulisporales</taxon>
        <taxon>Catenulisporaceae</taxon>
        <taxon>Catenulispora</taxon>
    </lineage>
</organism>
<evidence type="ECO:0000313" key="7">
    <source>
        <dbReference type="EMBL" id="GAA1995599.1"/>
    </source>
</evidence>
<dbReference type="EMBL" id="BAAAQM010000055">
    <property type="protein sequence ID" value="GAA1995599.1"/>
    <property type="molecule type" value="Genomic_DNA"/>
</dbReference>
<dbReference type="PROSITE" id="PS50927">
    <property type="entry name" value="BULB_LECTIN"/>
    <property type="match status" value="1"/>
</dbReference>
<dbReference type="SMART" id="SM00458">
    <property type="entry name" value="RICIN"/>
    <property type="match status" value="2"/>
</dbReference>
<feature type="region of interest" description="Disordered" evidence="3">
    <location>
        <begin position="279"/>
        <end position="299"/>
    </location>
</feature>
<dbReference type="InterPro" id="IPR013783">
    <property type="entry name" value="Ig-like_fold"/>
</dbReference>
<dbReference type="InterPro" id="IPR000772">
    <property type="entry name" value="Ricin_B_lectin"/>
</dbReference>
<name>A0ABP5EI41_9ACTN</name>
<dbReference type="SMART" id="SM00560">
    <property type="entry name" value="LamGL"/>
    <property type="match status" value="1"/>
</dbReference>
<dbReference type="Gene3D" id="2.90.10.10">
    <property type="entry name" value="Bulb-type lectin domain"/>
    <property type="match status" value="1"/>
</dbReference>
<dbReference type="InterPro" id="IPR036426">
    <property type="entry name" value="Bulb-type_lectin_dom_sf"/>
</dbReference>
<feature type="domain" description="Bulb-type lectin" evidence="5">
    <location>
        <begin position="1760"/>
        <end position="1879"/>
    </location>
</feature>
<dbReference type="InterPro" id="IPR005084">
    <property type="entry name" value="CBM6"/>
</dbReference>
<dbReference type="InterPro" id="IPR006558">
    <property type="entry name" value="LamG-like"/>
</dbReference>
<dbReference type="InterPro" id="IPR013320">
    <property type="entry name" value="ConA-like_dom_sf"/>
</dbReference>
<keyword evidence="1" id="KW-0732">Signal</keyword>
<dbReference type="SUPFAM" id="SSF49299">
    <property type="entry name" value="PKD domain"/>
    <property type="match status" value="1"/>
</dbReference>
<feature type="compositionally biased region" description="Polar residues" evidence="3">
    <location>
        <begin position="104"/>
        <end position="115"/>
    </location>
</feature>
<evidence type="ECO:0000313" key="8">
    <source>
        <dbReference type="Proteomes" id="UP001499854"/>
    </source>
</evidence>
<reference evidence="8" key="1">
    <citation type="journal article" date="2019" name="Int. J. Syst. Evol. Microbiol.">
        <title>The Global Catalogue of Microorganisms (GCM) 10K type strain sequencing project: providing services to taxonomists for standard genome sequencing and annotation.</title>
        <authorList>
            <consortium name="The Broad Institute Genomics Platform"/>
            <consortium name="The Broad Institute Genome Sequencing Center for Infectious Disease"/>
            <person name="Wu L."/>
            <person name="Ma J."/>
        </authorList>
    </citation>
    <scope>NUCLEOTIDE SEQUENCE [LARGE SCALE GENOMIC DNA]</scope>
    <source>
        <strain evidence="8">JCM 16013</strain>
    </source>
</reference>
<dbReference type="Pfam" id="PF13385">
    <property type="entry name" value="Laminin_G_3"/>
    <property type="match status" value="1"/>
</dbReference>
<feature type="domain" description="PKD" evidence="4">
    <location>
        <begin position="1584"/>
        <end position="1642"/>
    </location>
</feature>
<evidence type="ECO:0008006" key="9">
    <source>
        <dbReference type="Google" id="ProtNLM"/>
    </source>
</evidence>
<dbReference type="InterPro" id="IPR042837">
    <property type="entry name" value="PTX3"/>
</dbReference>
<evidence type="ECO:0000256" key="3">
    <source>
        <dbReference type="SAM" id="MobiDB-lite"/>
    </source>
</evidence>
<dbReference type="SUPFAM" id="SSF51110">
    <property type="entry name" value="alpha-D-mannose-specific plant lectins"/>
    <property type="match status" value="1"/>
</dbReference>
<feature type="region of interest" description="Disordered" evidence="3">
    <location>
        <begin position="84"/>
        <end position="115"/>
    </location>
</feature>
<feature type="domain" description="CBM6" evidence="6">
    <location>
        <begin position="2248"/>
        <end position="2382"/>
    </location>
</feature>
<evidence type="ECO:0000259" key="5">
    <source>
        <dbReference type="PROSITE" id="PS50927"/>
    </source>
</evidence>
<dbReference type="CDD" id="cd00161">
    <property type="entry name" value="beta-trefoil_Ricin-like"/>
    <property type="match status" value="2"/>
</dbReference>